<keyword evidence="1" id="KW-1133">Transmembrane helix</keyword>
<comment type="caution">
    <text evidence="2">The sequence shown here is derived from an EMBL/GenBank/DDBJ whole genome shotgun (WGS) entry which is preliminary data.</text>
</comment>
<keyword evidence="1" id="KW-0812">Transmembrane</keyword>
<keyword evidence="1" id="KW-0472">Membrane</keyword>
<accession>A0ABT7DIG4</accession>
<evidence type="ECO:0000313" key="2">
    <source>
        <dbReference type="EMBL" id="MDJ1649316.1"/>
    </source>
</evidence>
<feature type="transmembrane region" description="Helical" evidence="1">
    <location>
        <begin position="282"/>
        <end position="302"/>
    </location>
</feature>
<dbReference type="RefSeq" id="WP_283830647.1">
    <property type="nucleotide sequence ID" value="NZ_JASJEU010000003.1"/>
</dbReference>
<gene>
    <name evidence="2" type="ORF">QNJ86_00730</name>
</gene>
<name>A0ABT7DIG4_9ACTN</name>
<reference evidence="2 3" key="1">
    <citation type="submission" date="2023-05" db="EMBL/GenBank/DDBJ databases">
        <title>Gordonibacter KGMB12511T sp. nov., isolated from faeces of healthy Korean.</title>
        <authorList>
            <person name="Kim H.S."/>
            <person name="Kim J.-S."/>
            <person name="Suh M.K."/>
            <person name="Eom M.K."/>
            <person name="Do H.E."/>
            <person name="Lee J.-S."/>
        </authorList>
    </citation>
    <scope>NUCLEOTIDE SEQUENCE [LARGE SCALE GENOMIC DNA]</scope>
    <source>
        <strain evidence="2 3">KGMB12511</strain>
    </source>
</reference>
<keyword evidence="3" id="KW-1185">Reference proteome</keyword>
<evidence type="ECO:0000256" key="1">
    <source>
        <dbReference type="SAM" id="Phobius"/>
    </source>
</evidence>
<dbReference type="EMBL" id="JASJEU010000003">
    <property type="protein sequence ID" value="MDJ1649316.1"/>
    <property type="molecule type" value="Genomic_DNA"/>
</dbReference>
<dbReference type="Proteomes" id="UP001232750">
    <property type="component" value="Unassembled WGS sequence"/>
</dbReference>
<protein>
    <submittedName>
        <fullName evidence="2">Uncharacterized protein</fullName>
    </submittedName>
</protein>
<sequence length="305" mass="33229">MQQFAGLLPRSVQRAVLEQSSRTSPYMGFVVEPYAFFVFSEVIDEKRASELLPTGFRLARARVFEGDTPVPLACASYFRVHTSAFWGARAEFYLIAENERTGLLSWIIVDYLSDTISYDRTHALRGPSSHHAVVTMAADGRVLVDMTGEQGAHSAFSASLAGAQERTLDERLWIEGNLSVGYGKELSANHADVFSLTFPPETMARALEVPLDNLNLEAATWHADIIAPKPTRLVCFPYAQHLLSDSPGQASRHTSKTALAHAANSVNFDALRTFSVGSVRTGMLVSTALSAGLVVALGLVLAKKR</sequence>
<proteinExistence type="predicted"/>
<evidence type="ECO:0000313" key="3">
    <source>
        <dbReference type="Proteomes" id="UP001232750"/>
    </source>
</evidence>
<organism evidence="2 3">
    <name type="scientific">Gordonibacter faecis</name>
    <dbReference type="NCBI Taxonomy" id="3047475"/>
    <lineage>
        <taxon>Bacteria</taxon>
        <taxon>Bacillati</taxon>
        <taxon>Actinomycetota</taxon>
        <taxon>Coriobacteriia</taxon>
        <taxon>Eggerthellales</taxon>
        <taxon>Eggerthellaceae</taxon>
        <taxon>Gordonibacter</taxon>
    </lineage>
</organism>